<dbReference type="AlphaFoldDB" id="A0A0V1JS21"/>
<accession>A0A0V1JS21</accession>
<organism evidence="1 2">
    <name type="scientific">Trichinella pseudospiralis</name>
    <name type="common">Parasitic roundworm</name>
    <dbReference type="NCBI Taxonomy" id="6337"/>
    <lineage>
        <taxon>Eukaryota</taxon>
        <taxon>Metazoa</taxon>
        <taxon>Ecdysozoa</taxon>
        <taxon>Nematoda</taxon>
        <taxon>Enoplea</taxon>
        <taxon>Dorylaimia</taxon>
        <taxon>Trichinellida</taxon>
        <taxon>Trichinellidae</taxon>
        <taxon>Trichinella</taxon>
    </lineage>
</organism>
<proteinExistence type="predicted"/>
<dbReference type="EMBL" id="JYDV01000054">
    <property type="protein sequence ID" value="KRZ37751.1"/>
    <property type="molecule type" value="Genomic_DNA"/>
</dbReference>
<evidence type="ECO:0000313" key="2">
    <source>
        <dbReference type="Proteomes" id="UP000054826"/>
    </source>
</evidence>
<sequence length="93" mass="10838">MLKLNSVLHNIDTHYRYPCATHCQAKILSSIIIANFTVSHQQGNNKALHFVGLYFRNFLILSQIYCHFLNIQCENLKIDNSNCSVQRCHFVIR</sequence>
<dbReference type="Proteomes" id="UP000054826">
    <property type="component" value="Unassembled WGS sequence"/>
</dbReference>
<comment type="caution">
    <text evidence="1">The sequence shown here is derived from an EMBL/GenBank/DDBJ whole genome shotgun (WGS) entry which is preliminary data.</text>
</comment>
<evidence type="ECO:0000313" key="1">
    <source>
        <dbReference type="EMBL" id="KRZ37751.1"/>
    </source>
</evidence>
<name>A0A0V1JS21_TRIPS</name>
<protein>
    <submittedName>
        <fullName evidence="1">Uncharacterized protein</fullName>
    </submittedName>
</protein>
<reference evidence="1 2" key="1">
    <citation type="submission" date="2015-01" db="EMBL/GenBank/DDBJ databases">
        <title>Evolution of Trichinella species and genotypes.</title>
        <authorList>
            <person name="Korhonen P.K."/>
            <person name="Edoardo P."/>
            <person name="Giuseppe L.R."/>
            <person name="Gasser R.B."/>
        </authorList>
    </citation>
    <scope>NUCLEOTIDE SEQUENCE [LARGE SCALE GENOMIC DNA]</scope>
    <source>
        <strain evidence="1">ISS176</strain>
    </source>
</reference>
<gene>
    <name evidence="1" type="ORF">T4C_5418</name>
</gene>